<feature type="transmembrane region" description="Helical" evidence="9">
    <location>
        <begin position="348"/>
        <end position="369"/>
    </location>
</feature>
<dbReference type="EMBL" id="JAFJZO010000031">
    <property type="protein sequence ID" value="KAG5497706.1"/>
    <property type="molecule type" value="Genomic_DNA"/>
</dbReference>
<evidence type="ECO:0000256" key="7">
    <source>
        <dbReference type="ARBA" id="ARBA00035120"/>
    </source>
</evidence>
<evidence type="ECO:0000256" key="2">
    <source>
        <dbReference type="ARBA" id="ARBA00004651"/>
    </source>
</evidence>
<sequence>MERVKQAPPGDVMPDSPSPARLLDGHCTVFSHENSEVPNSRVIGDRQAYSCTWESPPPPPAPSEITLYAASWPPYVLLLVSCLAVAASGLGGNAARVMLQNSFVKNRFFAKYNYIVPNTLGSFLMGLFVRIIPPENTLPLSYRSFCVGFCGSFTTFSSWIVTLMVQSTAADAFEHLFIGGALPIMFFLWGRDCGRGVRWCCEHVFGCPWETWPSHPSRLRSIDAVWFLFLVIAAILAPVIVQVQINKGRIRVISTDDVRTVVIAPAGAVTRFLLSVYLNKKTSLAEFPLGTLAANLLGVLLAIIMLNMELTHIFDEWYVVVQHGICGALSTVSSLVNELVSFHGCGRVVFAYVYALVSVVVAIIIAGIGRPQNYHRSVN</sequence>
<comment type="catalytic activity">
    <reaction evidence="8">
        <text>fluoride(in) = fluoride(out)</text>
        <dbReference type="Rhea" id="RHEA:76159"/>
        <dbReference type="ChEBI" id="CHEBI:17051"/>
    </reaction>
    <physiologicalReaction direction="left-to-right" evidence="8">
        <dbReference type="Rhea" id="RHEA:76160"/>
    </physiologicalReaction>
</comment>
<protein>
    <recommendedName>
        <fullName evidence="12">CrcB-like protein</fullName>
    </recommendedName>
</protein>
<evidence type="ECO:0000256" key="1">
    <source>
        <dbReference type="ARBA" id="ARBA00002598"/>
    </source>
</evidence>
<dbReference type="InterPro" id="IPR003691">
    <property type="entry name" value="FluC"/>
</dbReference>
<dbReference type="AlphaFoldDB" id="A0A836L3T9"/>
<comment type="similarity">
    <text evidence="7">Belongs to the fluoride channel Fluc/FEX (TC 1.A.43) family.</text>
</comment>
<organism evidence="10 11">
    <name type="scientific">Porcisia hertigi</name>
    <dbReference type="NCBI Taxonomy" id="2761500"/>
    <lineage>
        <taxon>Eukaryota</taxon>
        <taxon>Discoba</taxon>
        <taxon>Euglenozoa</taxon>
        <taxon>Kinetoplastea</taxon>
        <taxon>Metakinetoplastina</taxon>
        <taxon>Trypanosomatida</taxon>
        <taxon>Trypanosomatidae</taxon>
        <taxon>Leishmaniinae</taxon>
        <taxon>Porcisia</taxon>
    </lineage>
</organism>
<feature type="transmembrane region" description="Helical" evidence="9">
    <location>
        <begin position="172"/>
        <end position="189"/>
    </location>
</feature>
<feature type="transmembrane region" description="Helical" evidence="9">
    <location>
        <begin position="284"/>
        <end position="305"/>
    </location>
</feature>
<dbReference type="GO" id="GO:0005886">
    <property type="term" value="C:plasma membrane"/>
    <property type="evidence" value="ECO:0007669"/>
    <property type="project" value="UniProtKB-SubCell"/>
</dbReference>
<dbReference type="GO" id="GO:1903425">
    <property type="term" value="F:fluoride transmembrane transporter activity"/>
    <property type="evidence" value="ECO:0007669"/>
    <property type="project" value="TreeGrafter"/>
</dbReference>
<comment type="subcellular location">
    <subcellularLocation>
        <location evidence="2">Cell membrane</location>
        <topology evidence="2">Multi-pass membrane protein</topology>
    </subcellularLocation>
</comment>
<dbReference type="OrthoDB" id="409792at2759"/>
<keyword evidence="4 9" id="KW-0812">Transmembrane</keyword>
<dbReference type="Proteomes" id="UP000674318">
    <property type="component" value="Unassembled WGS sequence"/>
</dbReference>
<dbReference type="GeneID" id="94290045"/>
<name>A0A836L3T9_9TRYP</name>
<dbReference type="KEGG" id="phet:94290045"/>
<keyword evidence="5 9" id="KW-1133">Transmembrane helix</keyword>
<comment type="function">
    <text evidence="1">Fluoride channel required for the rapid expulsion of cytoplasmic fluoride.</text>
</comment>
<dbReference type="RefSeq" id="XP_067755174.1">
    <property type="nucleotide sequence ID" value="XM_067899968.1"/>
</dbReference>
<feature type="transmembrane region" description="Helical" evidence="9">
    <location>
        <begin position="224"/>
        <end position="246"/>
    </location>
</feature>
<feature type="transmembrane region" description="Helical" evidence="9">
    <location>
        <begin position="258"/>
        <end position="278"/>
    </location>
</feature>
<evidence type="ECO:0000256" key="8">
    <source>
        <dbReference type="ARBA" id="ARBA00035585"/>
    </source>
</evidence>
<evidence type="ECO:0000256" key="5">
    <source>
        <dbReference type="ARBA" id="ARBA00022989"/>
    </source>
</evidence>
<feature type="transmembrane region" description="Helical" evidence="9">
    <location>
        <begin position="112"/>
        <end position="132"/>
    </location>
</feature>
<evidence type="ECO:0000256" key="6">
    <source>
        <dbReference type="ARBA" id="ARBA00023136"/>
    </source>
</evidence>
<keyword evidence="11" id="KW-1185">Reference proteome</keyword>
<evidence type="ECO:0000256" key="3">
    <source>
        <dbReference type="ARBA" id="ARBA00022475"/>
    </source>
</evidence>
<accession>A0A836L3T9</accession>
<dbReference type="Pfam" id="PF02537">
    <property type="entry name" value="CRCB"/>
    <property type="match status" value="2"/>
</dbReference>
<keyword evidence="3" id="KW-1003">Cell membrane</keyword>
<dbReference type="PANTHER" id="PTHR28259">
    <property type="entry name" value="FLUORIDE EXPORT PROTEIN 1-RELATED"/>
    <property type="match status" value="1"/>
</dbReference>
<evidence type="ECO:0008006" key="12">
    <source>
        <dbReference type="Google" id="ProtNLM"/>
    </source>
</evidence>
<keyword evidence="6 9" id="KW-0472">Membrane</keyword>
<comment type="caution">
    <text evidence="10">The sequence shown here is derived from an EMBL/GenBank/DDBJ whole genome shotgun (WGS) entry which is preliminary data.</text>
</comment>
<dbReference type="PANTHER" id="PTHR28259:SF1">
    <property type="entry name" value="FLUORIDE EXPORT PROTEIN 1-RELATED"/>
    <property type="match status" value="1"/>
</dbReference>
<proteinExistence type="inferred from homology"/>
<evidence type="ECO:0000313" key="11">
    <source>
        <dbReference type="Proteomes" id="UP000674318"/>
    </source>
</evidence>
<feature type="transmembrane region" description="Helical" evidence="9">
    <location>
        <begin position="144"/>
        <end position="165"/>
    </location>
</feature>
<reference evidence="10 11" key="1">
    <citation type="submission" date="2021-02" db="EMBL/GenBank/DDBJ databases">
        <title>Porcisia hertigi Genome sequencing and assembly.</title>
        <authorList>
            <person name="Almutairi H."/>
            <person name="Gatherer D."/>
        </authorList>
    </citation>
    <scope>NUCLEOTIDE SEQUENCE [LARGE SCALE GENOMIC DNA]</scope>
    <source>
        <strain evidence="10 11">C119</strain>
    </source>
</reference>
<feature type="transmembrane region" description="Helical" evidence="9">
    <location>
        <begin position="317"/>
        <end position="336"/>
    </location>
</feature>
<evidence type="ECO:0000313" key="10">
    <source>
        <dbReference type="EMBL" id="KAG5497706.1"/>
    </source>
</evidence>
<feature type="transmembrane region" description="Helical" evidence="9">
    <location>
        <begin position="72"/>
        <end position="91"/>
    </location>
</feature>
<evidence type="ECO:0000256" key="9">
    <source>
        <dbReference type="SAM" id="Phobius"/>
    </source>
</evidence>
<gene>
    <name evidence="10" type="ORF">JKF63_03972</name>
</gene>
<evidence type="ECO:0000256" key="4">
    <source>
        <dbReference type="ARBA" id="ARBA00022692"/>
    </source>
</evidence>